<comment type="function">
    <text evidence="1">Responsible for the release of ribosomes from messenger RNA at the termination of chloroplastic protein biosynthesis.</text>
</comment>
<evidence type="ECO:0000256" key="6">
    <source>
        <dbReference type="ARBA" id="ARBA00022917"/>
    </source>
</evidence>
<evidence type="ECO:0000256" key="3">
    <source>
        <dbReference type="ARBA" id="ARBA00005912"/>
    </source>
</evidence>
<accession>A0A7R9XPV6</accession>
<dbReference type="Gene3D" id="1.10.132.20">
    <property type="entry name" value="Ribosome-recycling factor"/>
    <property type="match status" value="1"/>
</dbReference>
<evidence type="ECO:0000313" key="9">
    <source>
        <dbReference type="EMBL" id="CAD8219715.1"/>
    </source>
</evidence>
<dbReference type="FunFam" id="3.30.1360.40:FF:000001">
    <property type="entry name" value="Ribosome-recycling factor"/>
    <property type="match status" value="1"/>
</dbReference>
<proteinExistence type="inferred from homology"/>
<organism evidence="9">
    <name type="scientific">Ostreococcus sp. 'lucimarinus'</name>
    <dbReference type="NCBI Taxonomy" id="242159"/>
    <lineage>
        <taxon>Eukaryota</taxon>
        <taxon>Viridiplantae</taxon>
        <taxon>Chlorophyta</taxon>
        <taxon>Mamiellophyceae</taxon>
        <taxon>Mamiellales</taxon>
        <taxon>Bathycoccaceae</taxon>
        <taxon>Ostreococcus</taxon>
    </lineage>
</organism>
<evidence type="ECO:0000256" key="5">
    <source>
        <dbReference type="ARBA" id="ARBA00022490"/>
    </source>
</evidence>
<dbReference type="Gene3D" id="3.30.1360.40">
    <property type="match status" value="1"/>
</dbReference>
<evidence type="ECO:0000256" key="7">
    <source>
        <dbReference type="ARBA" id="ARBA00032397"/>
    </source>
</evidence>
<dbReference type="SUPFAM" id="SSF55194">
    <property type="entry name" value="Ribosome recycling factor, RRF"/>
    <property type="match status" value="1"/>
</dbReference>
<evidence type="ECO:0000256" key="4">
    <source>
        <dbReference type="ARBA" id="ARBA00014063"/>
    </source>
</evidence>
<dbReference type="PANTHER" id="PTHR20982:SF3">
    <property type="entry name" value="MITOCHONDRIAL RIBOSOME RECYCLING FACTOR PSEUDO 1"/>
    <property type="match status" value="1"/>
</dbReference>
<dbReference type="InterPro" id="IPR002661">
    <property type="entry name" value="Ribosome_recyc_fac"/>
</dbReference>
<dbReference type="FunFam" id="1.10.132.20:FF:000001">
    <property type="entry name" value="Ribosome-recycling factor"/>
    <property type="match status" value="1"/>
</dbReference>
<evidence type="ECO:0000256" key="1">
    <source>
        <dbReference type="ARBA" id="ARBA00002952"/>
    </source>
</evidence>
<dbReference type="InterPro" id="IPR036191">
    <property type="entry name" value="RRF_sf"/>
</dbReference>
<dbReference type="EMBL" id="HBDX01000480">
    <property type="protein sequence ID" value="CAD8219715.1"/>
    <property type="molecule type" value="Transcribed_RNA"/>
</dbReference>
<name>A0A7R9XPV6_9CHLO</name>
<dbReference type="HAMAP" id="MF_00040">
    <property type="entry name" value="RRF"/>
    <property type="match status" value="1"/>
</dbReference>
<dbReference type="PANTHER" id="PTHR20982">
    <property type="entry name" value="RIBOSOME RECYCLING FACTOR"/>
    <property type="match status" value="1"/>
</dbReference>
<gene>
    <name evidence="9" type="ORF">OLUC0939_LOCUS434</name>
</gene>
<comment type="subcellular location">
    <subcellularLocation>
        <location evidence="2">Cytoplasm</location>
    </subcellularLocation>
</comment>
<dbReference type="Pfam" id="PF01765">
    <property type="entry name" value="RRF"/>
    <property type="match status" value="1"/>
</dbReference>
<evidence type="ECO:0000256" key="2">
    <source>
        <dbReference type="ARBA" id="ARBA00004496"/>
    </source>
</evidence>
<dbReference type="InterPro" id="IPR023584">
    <property type="entry name" value="Ribosome_recyc_fac_dom"/>
</dbReference>
<evidence type="ECO:0000259" key="8">
    <source>
        <dbReference type="Pfam" id="PF01765"/>
    </source>
</evidence>
<comment type="similarity">
    <text evidence="3">Belongs to the RRF family.</text>
</comment>
<dbReference type="GO" id="GO:0006412">
    <property type="term" value="P:translation"/>
    <property type="evidence" value="ECO:0007669"/>
    <property type="project" value="UniProtKB-KW"/>
</dbReference>
<keyword evidence="6" id="KW-0648">Protein biosynthesis</keyword>
<dbReference type="CDD" id="cd00520">
    <property type="entry name" value="RRF"/>
    <property type="match status" value="1"/>
</dbReference>
<dbReference type="AlphaFoldDB" id="A0A7R9XPV6"/>
<feature type="domain" description="Ribosome recycling factor" evidence="8">
    <location>
        <begin position="64"/>
        <end position="224"/>
    </location>
</feature>
<dbReference type="GO" id="GO:0005737">
    <property type="term" value="C:cytoplasm"/>
    <property type="evidence" value="ECO:0007669"/>
    <property type="project" value="UniProtKB-SubCell"/>
</dbReference>
<reference evidence="9" key="1">
    <citation type="submission" date="2021-01" db="EMBL/GenBank/DDBJ databases">
        <authorList>
            <person name="Corre E."/>
            <person name="Pelletier E."/>
            <person name="Niang G."/>
            <person name="Scheremetjew M."/>
            <person name="Finn R."/>
            <person name="Kale V."/>
            <person name="Holt S."/>
            <person name="Cochrane G."/>
            <person name="Meng A."/>
            <person name="Brown T."/>
            <person name="Cohen L."/>
        </authorList>
    </citation>
    <scope>NUCLEOTIDE SEQUENCE</scope>
    <source>
        <strain evidence="9">Clade-A-BCC118000</strain>
    </source>
</reference>
<sequence>MSASLASPAVARVALGAAKRAARRTRAVIARAKGKADEPEDVDPEEIELDAMERMEKTMDAIANDFSTVRTGRANAAVLDRIEVDYYGAPTPLKTIANASTPDAQTITIQPFDKSAIKDIERAINESDLGMNPSNDGNIIRLNVPPLTAERRKELAKLVSKLGEDGKVALRNVRRDAMKAYEKLEKAGSFGEDEIAKLKKSMEDLTASYVKKVDELTKAKETELQKV</sequence>
<dbReference type="GO" id="GO:0043023">
    <property type="term" value="F:ribosomal large subunit binding"/>
    <property type="evidence" value="ECO:0007669"/>
    <property type="project" value="TreeGrafter"/>
</dbReference>
<dbReference type="NCBIfam" id="TIGR00496">
    <property type="entry name" value="frr"/>
    <property type="match status" value="1"/>
</dbReference>
<keyword evidence="5" id="KW-0963">Cytoplasm</keyword>
<protein>
    <recommendedName>
        <fullName evidence="4">Ribosome-recycling factor, chloroplastic</fullName>
    </recommendedName>
    <alternativeName>
        <fullName evidence="7">Ribosome-releasing factor, chloroplastic</fullName>
    </alternativeName>
</protein>